<keyword evidence="3" id="KW-1185">Reference proteome</keyword>
<proteinExistence type="predicted"/>
<protein>
    <submittedName>
        <fullName evidence="2">Putative membrane protein</fullName>
    </submittedName>
</protein>
<accession>A0A6B9JAV5</accession>
<evidence type="ECO:0000256" key="1">
    <source>
        <dbReference type="SAM" id="Phobius"/>
    </source>
</evidence>
<reference evidence="2 3" key="1">
    <citation type="submission" date="2019-11" db="EMBL/GenBank/DDBJ databases">
        <title>Characterization of a novel member of the family Ackermannviridae.</title>
        <authorList>
            <person name="Maina A.N."/>
            <person name="Mwaura F.B."/>
            <person name="Jumba M."/>
        </authorList>
    </citation>
    <scope>NUCLEOTIDE SEQUENCE [LARGE SCALE GENOMIC DNA]</scope>
</reference>
<sequence>MWILDTLLMFAALFCVLAVVVVIMRITFCYRGIKRIKRMIARNGVPDLCCCGDIRDNHGWGTGHAFVSQDDYFFQNASKHYRV</sequence>
<keyword evidence="1" id="KW-0472">Membrane</keyword>
<feature type="transmembrane region" description="Helical" evidence="1">
    <location>
        <begin position="6"/>
        <end position="28"/>
    </location>
</feature>
<name>A0A6B9JAV5_9CAUD</name>
<keyword evidence="1" id="KW-1133">Transmembrane helix</keyword>
<gene>
    <name evidence="2" type="ORF">Kuja_1050</name>
</gene>
<evidence type="ECO:0000313" key="3">
    <source>
        <dbReference type="Proteomes" id="UP000433471"/>
    </source>
</evidence>
<keyword evidence="1" id="KW-0812">Transmembrane</keyword>
<dbReference type="EMBL" id="MN718199">
    <property type="protein sequence ID" value="QGZ16096.1"/>
    <property type="molecule type" value="Genomic_DNA"/>
</dbReference>
<organism evidence="2 3">
    <name type="scientific">Vibrio phage vB_VchM_Kuja</name>
    <dbReference type="NCBI Taxonomy" id="2686437"/>
    <lineage>
        <taxon>Viruses</taxon>
        <taxon>Duplodnaviria</taxon>
        <taxon>Heunggongvirae</taxon>
        <taxon>Uroviricota</taxon>
        <taxon>Caudoviricetes</taxon>
        <taxon>Pantevenvirales</taxon>
        <taxon>Ackermannviridae</taxon>
        <taxon>Kujavirus</taxon>
        <taxon>Kujavirus kuja</taxon>
    </lineage>
</organism>
<dbReference type="Proteomes" id="UP000433471">
    <property type="component" value="Segment"/>
</dbReference>
<evidence type="ECO:0000313" key="2">
    <source>
        <dbReference type="EMBL" id="QGZ16096.1"/>
    </source>
</evidence>